<keyword evidence="2" id="KW-0175">Coiled coil</keyword>
<evidence type="ECO:0000256" key="3">
    <source>
        <dbReference type="SAM" id="Phobius"/>
    </source>
</evidence>
<evidence type="ECO:0000256" key="1">
    <source>
        <dbReference type="PROSITE-ProRule" id="PRU00339"/>
    </source>
</evidence>
<keyword evidence="3" id="KW-0812">Transmembrane</keyword>
<feature type="coiled-coil region" evidence="2">
    <location>
        <begin position="342"/>
        <end position="374"/>
    </location>
</feature>
<proteinExistence type="predicted"/>
<dbReference type="KEGG" id="fbm:MQE35_10875"/>
<sequence length="518" mass="60287">MKKYCYIVLLSTLSGYCQINRDVDSAFFYYKNQLEQALKESSSIEITKRRLQFADFYFQVGVFSEAIDQYNKASELADKLNNDTLVVIIKNNIGKVHLAMKNFTLAENYFQNSLKLAQEINFVKGQAISKQLQGTCHEKRGEYLRALEFQKESLTLFQKINHGEGIAIVNENIGSIYEDIAQYNLALDYFKMSYDYFKNTGGAFEASVLNNLGDIYRKTGQYDEAFKYTRKALSLSQTINDSHQIESAHKDLSKTYALRGDFKNAYHHLKESEKINSEKFYSQNTNQLNVLQTVYETKQKESQIKLLLQQNQINEANQRLLIVCIASILVGAFFFFIYFDKKRKQKLKLQQLEQRMLKAELDKKEFEEKNLQREIHLKTSALSRYSLHLAQKNKILEDLSSTLTNISVRENIDVSKKMKQLVKEINFNLHQEHEWDEFMNIFKEIHPGFVKKLSTLSGENLSPAELRLGMLLRLNLSSKEIASILRVTPDSVRVARYRLRKKLPIDQKEELVSFMISL</sequence>
<dbReference type="SUPFAM" id="SSF46894">
    <property type="entry name" value="C-terminal effector domain of the bipartite response regulators"/>
    <property type="match status" value="1"/>
</dbReference>
<keyword evidence="1" id="KW-0802">TPR repeat</keyword>
<dbReference type="Pfam" id="PF13424">
    <property type="entry name" value="TPR_12"/>
    <property type="match status" value="3"/>
</dbReference>
<dbReference type="InterPro" id="IPR036388">
    <property type="entry name" value="WH-like_DNA-bd_sf"/>
</dbReference>
<accession>A0A9E7D220</accession>
<dbReference type="PROSITE" id="PS50005">
    <property type="entry name" value="TPR"/>
    <property type="match status" value="1"/>
</dbReference>
<dbReference type="Proteomes" id="UP000831290">
    <property type="component" value="Chromosome"/>
</dbReference>
<dbReference type="Gene3D" id="1.10.10.10">
    <property type="entry name" value="Winged helix-like DNA-binding domain superfamily/Winged helix DNA-binding domain"/>
    <property type="match status" value="1"/>
</dbReference>
<dbReference type="PANTHER" id="PTHR10098">
    <property type="entry name" value="RAPSYN-RELATED"/>
    <property type="match status" value="1"/>
</dbReference>
<dbReference type="InterPro" id="IPR019734">
    <property type="entry name" value="TPR_rpt"/>
</dbReference>
<keyword evidence="5" id="KW-1185">Reference proteome</keyword>
<evidence type="ECO:0000256" key="2">
    <source>
        <dbReference type="SAM" id="Coils"/>
    </source>
</evidence>
<dbReference type="InterPro" id="IPR016032">
    <property type="entry name" value="Sig_transdc_resp-reg_C-effctor"/>
</dbReference>
<gene>
    <name evidence="4" type="ORF">MQE35_10875</name>
</gene>
<dbReference type="InterPro" id="IPR011990">
    <property type="entry name" value="TPR-like_helical_dom_sf"/>
</dbReference>
<dbReference type="AlphaFoldDB" id="A0A9E7D220"/>
<dbReference type="SUPFAM" id="SSF48452">
    <property type="entry name" value="TPR-like"/>
    <property type="match status" value="2"/>
</dbReference>
<feature type="transmembrane region" description="Helical" evidence="3">
    <location>
        <begin position="320"/>
        <end position="339"/>
    </location>
</feature>
<dbReference type="PROSITE" id="PS50293">
    <property type="entry name" value="TPR_REGION"/>
    <property type="match status" value="1"/>
</dbReference>
<keyword evidence="3" id="KW-1133">Transmembrane helix</keyword>
<organism evidence="4 5">
    <name type="scientific">Abyssalbus ytuae</name>
    <dbReference type="NCBI Taxonomy" id="2926907"/>
    <lineage>
        <taxon>Bacteria</taxon>
        <taxon>Pseudomonadati</taxon>
        <taxon>Bacteroidota</taxon>
        <taxon>Flavobacteriia</taxon>
        <taxon>Flavobacteriales</taxon>
        <taxon>Flavobacteriaceae</taxon>
        <taxon>Abyssalbus</taxon>
    </lineage>
</organism>
<dbReference type="SMART" id="SM00028">
    <property type="entry name" value="TPR"/>
    <property type="match status" value="6"/>
</dbReference>
<protein>
    <submittedName>
        <fullName evidence="4">Tetratricopeptide repeat protein</fullName>
    </submittedName>
</protein>
<dbReference type="RefSeq" id="WP_255841407.1">
    <property type="nucleotide sequence ID" value="NZ_CP094358.1"/>
</dbReference>
<dbReference type="EMBL" id="CP094358">
    <property type="protein sequence ID" value="UOB16239.1"/>
    <property type="molecule type" value="Genomic_DNA"/>
</dbReference>
<name>A0A9E7D220_9FLAO</name>
<evidence type="ECO:0000313" key="5">
    <source>
        <dbReference type="Proteomes" id="UP000831290"/>
    </source>
</evidence>
<keyword evidence="3" id="KW-0472">Membrane</keyword>
<evidence type="ECO:0000313" key="4">
    <source>
        <dbReference type="EMBL" id="UOB16239.1"/>
    </source>
</evidence>
<dbReference type="Gene3D" id="1.25.40.10">
    <property type="entry name" value="Tetratricopeptide repeat domain"/>
    <property type="match status" value="2"/>
</dbReference>
<dbReference type="GO" id="GO:0006355">
    <property type="term" value="P:regulation of DNA-templated transcription"/>
    <property type="evidence" value="ECO:0007669"/>
    <property type="project" value="InterPro"/>
</dbReference>
<reference evidence="4" key="1">
    <citation type="submission" date="2022-03" db="EMBL/GenBank/DDBJ databases">
        <title>Description of Abyssus ytuae gen. nov., sp. nov., a novel member of the family Flavobacteriaceae isolated from the sediment of Mariana Trench.</title>
        <authorList>
            <person name="Zhang J."/>
            <person name="Xu X."/>
        </authorList>
    </citation>
    <scope>NUCLEOTIDE SEQUENCE</scope>
    <source>
        <strain evidence="4">MT3330</strain>
    </source>
</reference>
<dbReference type="GO" id="GO:0003677">
    <property type="term" value="F:DNA binding"/>
    <property type="evidence" value="ECO:0007669"/>
    <property type="project" value="InterPro"/>
</dbReference>
<feature type="repeat" description="TPR" evidence="1">
    <location>
        <begin position="206"/>
        <end position="239"/>
    </location>
</feature>